<dbReference type="Proteomes" id="UP001595075">
    <property type="component" value="Unassembled WGS sequence"/>
</dbReference>
<comment type="caution">
    <text evidence="1">The sequence shown here is derived from an EMBL/GenBank/DDBJ whole genome shotgun (WGS) entry which is preliminary data.</text>
</comment>
<protein>
    <submittedName>
        <fullName evidence="1">Uncharacterized protein</fullName>
    </submittedName>
</protein>
<reference evidence="1 2" key="1">
    <citation type="journal article" date="2024" name="Commun. Biol.">
        <title>Comparative genomic analysis of thermophilic fungi reveals convergent evolutionary adaptations and gene losses.</title>
        <authorList>
            <person name="Steindorff A.S."/>
            <person name="Aguilar-Pontes M.V."/>
            <person name="Robinson A.J."/>
            <person name="Andreopoulos B."/>
            <person name="LaButti K."/>
            <person name="Kuo A."/>
            <person name="Mondo S."/>
            <person name="Riley R."/>
            <person name="Otillar R."/>
            <person name="Haridas S."/>
            <person name="Lipzen A."/>
            <person name="Grimwood J."/>
            <person name="Schmutz J."/>
            <person name="Clum A."/>
            <person name="Reid I.D."/>
            <person name="Moisan M.C."/>
            <person name="Butler G."/>
            <person name="Nguyen T.T.M."/>
            <person name="Dewar K."/>
            <person name="Conant G."/>
            <person name="Drula E."/>
            <person name="Henrissat B."/>
            <person name="Hansel C."/>
            <person name="Singer S."/>
            <person name="Hutchinson M.I."/>
            <person name="de Vries R.P."/>
            <person name="Natvig D.O."/>
            <person name="Powell A.J."/>
            <person name="Tsang A."/>
            <person name="Grigoriev I.V."/>
        </authorList>
    </citation>
    <scope>NUCLEOTIDE SEQUENCE [LARGE SCALE GENOMIC DNA]</scope>
    <source>
        <strain evidence="1 2">CBS 494.80</strain>
    </source>
</reference>
<sequence length="297" mass="34224">MVYESQLPLLYGMVYEKGGKELVDNVTEGIKKARAELVLDEDFTDFPDLIEHQAEWEVWYHYFSGQGARVPVAKREDAPVIKGLPWEIKAEVAIQDQEQSRILRSIEVQQNAEHLSTSLKRPMKRYNRVISNQKKLLNLVERLPESDPKYRELLRDWQFEVDSCATAYKEIQAIVTDTSRGFRFLIRMEVVNGDRYYVIFGTAKEMKKDPGREEYGNVYAADLFEPQGWSERFVHVSAGGQMGPMDAAVGTKERLHSEGQRIFNKRQMTYKAGHGDKTLLDFSSEYSTIGRVPAEDK</sequence>
<evidence type="ECO:0000313" key="2">
    <source>
        <dbReference type="Proteomes" id="UP001595075"/>
    </source>
</evidence>
<proteinExistence type="predicted"/>
<accession>A0ABR4CY73</accession>
<evidence type="ECO:0000313" key="1">
    <source>
        <dbReference type="EMBL" id="KAL2074868.1"/>
    </source>
</evidence>
<dbReference type="EMBL" id="JAZHXI010000002">
    <property type="protein sequence ID" value="KAL2074868.1"/>
    <property type="molecule type" value="Genomic_DNA"/>
</dbReference>
<keyword evidence="2" id="KW-1185">Reference proteome</keyword>
<organism evidence="1 2">
    <name type="scientific">Oculimacula yallundae</name>
    <dbReference type="NCBI Taxonomy" id="86028"/>
    <lineage>
        <taxon>Eukaryota</taxon>
        <taxon>Fungi</taxon>
        <taxon>Dikarya</taxon>
        <taxon>Ascomycota</taxon>
        <taxon>Pezizomycotina</taxon>
        <taxon>Leotiomycetes</taxon>
        <taxon>Helotiales</taxon>
        <taxon>Ploettnerulaceae</taxon>
        <taxon>Oculimacula</taxon>
    </lineage>
</organism>
<name>A0ABR4CY73_9HELO</name>
<gene>
    <name evidence="1" type="ORF">VTL71DRAFT_8647</name>
</gene>